<dbReference type="VEuPathDB" id="VectorBase:ADAR2_008084"/>
<evidence type="ECO:0000256" key="1">
    <source>
        <dbReference type="SAM" id="MobiDB-lite"/>
    </source>
</evidence>
<dbReference type="VEuPathDB" id="VectorBase:ADAC004827"/>
<feature type="region of interest" description="Disordered" evidence="1">
    <location>
        <begin position="123"/>
        <end position="144"/>
    </location>
</feature>
<evidence type="ECO:0000313" key="3">
    <source>
        <dbReference type="EnsemblMetazoa" id="ADAC004827-PA"/>
    </source>
</evidence>
<dbReference type="HOGENOM" id="CLU_1798055_0_0_1"/>
<feature type="compositionally biased region" description="Polar residues" evidence="1">
    <location>
        <begin position="50"/>
        <end position="71"/>
    </location>
</feature>
<feature type="compositionally biased region" description="Low complexity" evidence="1">
    <location>
        <begin position="87"/>
        <end position="97"/>
    </location>
</feature>
<dbReference type="AlphaFoldDB" id="W5JJL5"/>
<proteinExistence type="predicted"/>
<dbReference type="Proteomes" id="UP000000673">
    <property type="component" value="Unassembled WGS sequence"/>
</dbReference>
<feature type="compositionally biased region" description="Low complexity" evidence="1">
    <location>
        <begin position="39"/>
        <end position="49"/>
    </location>
</feature>
<feature type="compositionally biased region" description="Basic and acidic residues" evidence="1">
    <location>
        <begin position="123"/>
        <end position="132"/>
    </location>
</feature>
<dbReference type="EnsemblMetazoa" id="ADAC004827-RA">
    <property type="protein sequence ID" value="ADAC004827-PA"/>
    <property type="gene ID" value="ADAC004827"/>
</dbReference>
<name>W5JJL5_ANODA</name>
<reference evidence="2 4" key="1">
    <citation type="journal article" date="2010" name="BMC Genomics">
        <title>Combination of measures distinguishes pre-miRNAs from other stem-loops in the genome of the newly sequenced Anopheles darlingi.</title>
        <authorList>
            <person name="Mendes N.D."/>
            <person name="Freitas A.T."/>
            <person name="Vasconcelos A.T."/>
            <person name="Sagot M.F."/>
        </authorList>
    </citation>
    <scope>NUCLEOTIDE SEQUENCE</scope>
</reference>
<evidence type="ECO:0000313" key="4">
    <source>
        <dbReference type="Proteomes" id="UP000000673"/>
    </source>
</evidence>
<dbReference type="EMBL" id="ADMH02001252">
    <property type="protein sequence ID" value="ETN63488.1"/>
    <property type="molecule type" value="Genomic_DNA"/>
</dbReference>
<reference evidence="3" key="4">
    <citation type="submission" date="2015-06" db="UniProtKB">
        <authorList>
            <consortium name="EnsemblMetazoa"/>
        </authorList>
    </citation>
    <scope>IDENTIFICATION</scope>
</reference>
<reference evidence="2" key="3">
    <citation type="journal article" date="2013" name="Nucleic Acids Res.">
        <title>The genome of Anopheles darlingi, the main neotropical malaria vector.</title>
        <authorList>
            <person name="Marinotti O."/>
            <person name="Cerqueira G.C."/>
            <person name="de Almeida L.G."/>
            <person name="Ferro M.I."/>
            <person name="Loreto E.L."/>
            <person name="Zaha A."/>
            <person name="Teixeira S.M."/>
            <person name="Wespiser A.R."/>
            <person name="Almeida E Silva A."/>
            <person name="Schlindwein A.D."/>
            <person name="Pacheco A.C."/>
            <person name="Silva A.L."/>
            <person name="Graveley B.R."/>
            <person name="Walenz B.P."/>
            <person name="Lima Bde A."/>
            <person name="Ribeiro C.A."/>
            <person name="Nunes-Silva C.G."/>
            <person name="de Carvalho C.R."/>
            <person name="Soares C.M."/>
            <person name="de Menezes C.B."/>
            <person name="Matiolli C."/>
            <person name="Caffrey D."/>
            <person name="Araujo D.A."/>
            <person name="de Oliveira D.M."/>
            <person name="Golenbock D."/>
            <person name="Grisard E.C."/>
            <person name="Fantinatti-Garboggini F."/>
            <person name="de Carvalho F.M."/>
            <person name="Barcellos F.G."/>
            <person name="Prosdocimi F."/>
            <person name="May G."/>
            <person name="Azevedo Junior G.M."/>
            <person name="Guimaraes G.M."/>
            <person name="Goldman G.H."/>
            <person name="Padilha I.Q."/>
            <person name="Batista Jda S."/>
            <person name="Ferro J.A."/>
            <person name="Ribeiro J.M."/>
            <person name="Fietto J.L."/>
            <person name="Dabbas K.M."/>
            <person name="Cerdeira L."/>
            <person name="Agnez-Lima L.F."/>
            <person name="Brocchi M."/>
            <person name="de Carvalho M.O."/>
            <person name="Teixeira Mde M."/>
            <person name="Diniz Maia Mde M."/>
            <person name="Goldman M.H."/>
            <person name="Cruz Schneider M.P."/>
            <person name="Felipe M.S."/>
            <person name="Hungria M."/>
            <person name="Nicolas M.F."/>
            <person name="Pereira M."/>
            <person name="Montes M.A."/>
            <person name="Cantao M.E."/>
            <person name="Vincentz M."/>
            <person name="Rafael M.S."/>
            <person name="Silverman N."/>
            <person name="Stoco P.H."/>
            <person name="Souza R.C."/>
            <person name="Vicentini R."/>
            <person name="Gazzinelli R.T."/>
            <person name="Neves Rde O."/>
            <person name="Silva R."/>
            <person name="Astolfi-Filho S."/>
            <person name="Maciel T.E."/>
            <person name="Urmenyi T.P."/>
            <person name="Tadei W.P."/>
            <person name="Camargo E.P."/>
            <person name="de Vasconcelos A.T."/>
        </authorList>
    </citation>
    <scope>NUCLEOTIDE SEQUENCE</scope>
</reference>
<gene>
    <name evidence="2" type="ORF">AND_004827</name>
</gene>
<protein>
    <submittedName>
        <fullName evidence="2 3">Uncharacterized protein</fullName>
    </submittedName>
</protein>
<sequence>MSMNPCKNGDREKDQNNNFVNATAHGGAGVDRERRARRAAAAARSAASEDQQLMRNGNTRNHNQHSGNGNCYHNGHQRQNGDGHHGSVGVSATSTVGSPGGGVGIGGPHVTAKVMWGNVSAIKELRDKEQSERQLGTRAAGRRQ</sequence>
<feature type="region of interest" description="Disordered" evidence="1">
    <location>
        <begin position="1"/>
        <end position="110"/>
    </location>
</feature>
<keyword evidence="4" id="KW-1185">Reference proteome</keyword>
<feature type="compositionally biased region" description="Gly residues" evidence="1">
    <location>
        <begin position="98"/>
        <end position="107"/>
    </location>
</feature>
<accession>W5JJL5</accession>
<organism evidence="2">
    <name type="scientific">Anopheles darlingi</name>
    <name type="common">Mosquito</name>
    <dbReference type="NCBI Taxonomy" id="43151"/>
    <lineage>
        <taxon>Eukaryota</taxon>
        <taxon>Metazoa</taxon>
        <taxon>Ecdysozoa</taxon>
        <taxon>Arthropoda</taxon>
        <taxon>Hexapoda</taxon>
        <taxon>Insecta</taxon>
        <taxon>Pterygota</taxon>
        <taxon>Neoptera</taxon>
        <taxon>Endopterygota</taxon>
        <taxon>Diptera</taxon>
        <taxon>Nematocera</taxon>
        <taxon>Culicoidea</taxon>
        <taxon>Culicidae</taxon>
        <taxon>Anophelinae</taxon>
        <taxon>Anopheles</taxon>
    </lineage>
</organism>
<dbReference type="OMA" id="LTAQVMF"/>
<evidence type="ECO:0000313" key="2">
    <source>
        <dbReference type="EMBL" id="ETN63488.1"/>
    </source>
</evidence>
<reference evidence="2" key="2">
    <citation type="submission" date="2010-05" db="EMBL/GenBank/DDBJ databases">
        <authorList>
            <person name="Almeida L.G."/>
            <person name="Nicolas M.F."/>
            <person name="Souza R.C."/>
            <person name="Vasconcelos A.T.R."/>
        </authorList>
    </citation>
    <scope>NUCLEOTIDE SEQUENCE</scope>
</reference>